<dbReference type="AlphaFoldDB" id="A0AAE1E7M5"/>
<dbReference type="CDD" id="cd08662">
    <property type="entry name" value="M13"/>
    <property type="match status" value="1"/>
</dbReference>
<keyword evidence="1" id="KW-1133">Transmembrane helix</keyword>
<sequence length="596" mass="67684">MNGKSSNAKYITAEEGGTQVEFAGLQMSGARRGPGRWSRVEQMLALACLLLTVIVVVLIIMVVSSAASQDKSKVTRKKPELGGSADGDYLIPDDLDLTNICLTPGCVNAASRLVSTMDNSVEPCDNFYDFACGNWNKKNTIPDDQPSYNTFSKLGDEIQVILKRYIEQDVDSAKDTKFTVKAKHLYRSCMNETQINSEGLTPIHDLLQDLGGWPILEGVSSWKRTQADVLDLLIKLNLIDQNFLIWQTVSADDKDSSMNIIQLDQSDLGMPVREYFLDEVAAARRTVYRKYMHDVAVMLGADAETAERDVEEMMLFEIELAKITIPSSKRRDNQEMYNKMTVGRLQQLVPEFDWLVCLQRLFGHVGITITDQEPLVVYAPSYLAGLGKLYQATDNRVIVNYLLWRLMMKWVNNLPTQYRNIKNEYIKNIYGSQADPPRWAECVTFVNNKMGNALGRLFVEEHFDESSKDTALEMIHNIRDSFYALLEEATWMDEPTRIVAKEKADAISEKIGYADSILVDSELNKEYEEVDYYPDRYVENIITSLKHTAKSKLRNLRIPVDRTKWSTSTTPALVNAFYSPTKNQISGYLLILYTQI</sequence>
<dbReference type="InterPro" id="IPR000718">
    <property type="entry name" value="Peptidase_M13"/>
</dbReference>
<dbReference type="PANTHER" id="PTHR11733:SF133">
    <property type="entry name" value="PHOSPHATE-REGULATING NEUTRAL ENDOPEPTIDASE PHEX"/>
    <property type="match status" value="1"/>
</dbReference>
<feature type="domain" description="Peptidase M13 N-terminal" evidence="2">
    <location>
        <begin position="123"/>
        <end position="513"/>
    </location>
</feature>
<evidence type="ECO:0000313" key="4">
    <source>
        <dbReference type="Proteomes" id="UP001283361"/>
    </source>
</evidence>
<dbReference type="GO" id="GO:0005886">
    <property type="term" value="C:plasma membrane"/>
    <property type="evidence" value="ECO:0007669"/>
    <property type="project" value="TreeGrafter"/>
</dbReference>
<dbReference type="Proteomes" id="UP001283361">
    <property type="component" value="Unassembled WGS sequence"/>
</dbReference>
<dbReference type="Gene3D" id="1.10.1380.10">
    <property type="entry name" value="Neutral endopeptidase , domain2"/>
    <property type="match status" value="1"/>
</dbReference>
<dbReference type="GO" id="GO:0004222">
    <property type="term" value="F:metalloendopeptidase activity"/>
    <property type="evidence" value="ECO:0007669"/>
    <property type="project" value="InterPro"/>
</dbReference>
<organism evidence="3 4">
    <name type="scientific">Elysia crispata</name>
    <name type="common">lettuce slug</name>
    <dbReference type="NCBI Taxonomy" id="231223"/>
    <lineage>
        <taxon>Eukaryota</taxon>
        <taxon>Metazoa</taxon>
        <taxon>Spiralia</taxon>
        <taxon>Lophotrochozoa</taxon>
        <taxon>Mollusca</taxon>
        <taxon>Gastropoda</taxon>
        <taxon>Heterobranchia</taxon>
        <taxon>Euthyneura</taxon>
        <taxon>Panpulmonata</taxon>
        <taxon>Sacoglossa</taxon>
        <taxon>Placobranchoidea</taxon>
        <taxon>Plakobranchidae</taxon>
        <taxon>Elysia</taxon>
    </lineage>
</organism>
<protein>
    <recommendedName>
        <fullName evidence="2">Peptidase M13 N-terminal domain-containing protein</fullName>
    </recommendedName>
</protein>
<comment type="caution">
    <text evidence="3">The sequence shown here is derived from an EMBL/GenBank/DDBJ whole genome shotgun (WGS) entry which is preliminary data.</text>
</comment>
<proteinExistence type="predicted"/>
<evidence type="ECO:0000259" key="2">
    <source>
        <dbReference type="Pfam" id="PF05649"/>
    </source>
</evidence>
<dbReference type="InterPro" id="IPR042089">
    <property type="entry name" value="Peptidase_M13_dom_2"/>
</dbReference>
<dbReference type="PROSITE" id="PS51885">
    <property type="entry name" value="NEPRILYSIN"/>
    <property type="match status" value="1"/>
</dbReference>
<dbReference type="InterPro" id="IPR008753">
    <property type="entry name" value="Peptidase_M13_N"/>
</dbReference>
<keyword evidence="1" id="KW-0472">Membrane</keyword>
<dbReference type="PANTHER" id="PTHR11733">
    <property type="entry name" value="ZINC METALLOPROTEASE FAMILY M13 NEPRILYSIN-RELATED"/>
    <property type="match status" value="1"/>
</dbReference>
<dbReference type="EMBL" id="JAWDGP010000969">
    <property type="protein sequence ID" value="KAK3795898.1"/>
    <property type="molecule type" value="Genomic_DNA"/>
</dbReference>
<dbReference type="SUPFAM" id="SSF55486">
    <property type="entry name" value="Metalloproteases ('zincins'), catalytic domain"/>
    <property type="match status" value="1"/>
</dbReference>
<dbReference type="Pfam" id="PF05649">
    <property type="entry name" value="Peptidase_M13_N"/>
    <property type="match status" value="1"/>
</dbReference>
<keyword evidence="1" id="KW-0812">Transmembrane</keyword>
<evidence type="ECO:0000313" key="3">
    <source>
        <dbReference type="EMBL" id="KAK3795898.1"/>
    </source>
</evidence>
<gene>
    <name evidence="3" type="ORF">RRG08_040694</name>
</gene>
<dbReference type="GO" id="GO:0016485">
    <property type="term" value="P:protein processing"/>
    <property type="evidence" value="ECO:0007669"/>
    <property type="project" value="TreeGrafter"/>
</dbReference>
<evidence type="ECO:0000256" key="1">
    <source>
        <dbReference type="SAM" id="Phobius"/>
    </source>
</evidence>
<keyword evidence="4" id="KW-1185">Reference proteome</keyword>
<feature type="transmembrane region" description="Helical" evidence="1">
    <location>
        <begin position="44"/>
        <end position="67"/>
    </location>
</feature>
<name>A0AAE1E7M5_9GAST</name>
<reference evidence="3" key="1">
    <citation type="journal article" date="2023" name="G3 (Bethesda)">
        <title>A reference genome for the long-term kleptoplast-retaining sea slug Elysia crispata morphotype clarki.</title>
        <authorList>
            <person name="Eastman K.E."/>
            <person name="Pendleton A.L."/>
            <person name="Shaikh M.A."/>
            <person name="Suttiyut T."/>
            <person name="Ogas R."/>
            <person name="Tomko P."/>
            <person name="Gavelis G."/>
            <person name="Widhalm J.R."/>
            <person name="Wisecaver J.H."/>
        </authorList>
    </citation>
    <scope>NUCLEOTIDE SEQUENCE</scope>
    <source>
        <strain evidence="3">ECLA1</strain>
    </source>
</reference>
<accession>A0AAE1E7M5</accession>